<dbReference type="GO" id="GO:0008379">
    <property type="term" value="F:thioredoxin peroxidase activity"/>
    <property type="evidence" value="ECO:0007669"/>
    <property type="project" value="TreeGrafter"/>
</dbReference>
<evidence type="ECO:0000256" key="10">
    <source>
        <dbReference type="ARBA" id="ARBA00038489"/>
    </source>
</evidence>
<evidence type="ECO:0000256" key="2">
    <source>
        <dbReference type="ARBA" id="ARBA00011245"/>
    </source>
</evidence>
<dbReference type="InterPro" id="IPR024706">
    <property type="entry name" value="Peroxiredoxin_AhpC-typ"/>
</dbReference>
<comment type="function">
    <text evidence="1">Thiol-specific peroxidase that catalyzes the reduction of hydrogen peroxide and organic hydroperoxides to water and alcohols, respectively. Plays a role in cell protection against oxidative stress by detoxifying peroxides and as sensor of hydrogen peroxide-mediated signaling events.</text>
</comment>
<feature type="domain" description="Thioredoxin" evidence="14">
    <location>
        <begin position="4"/>
        <end position="157"/>
    </location>
</feature>
<dbReference type="NCBIfam" id="NF006960">
    <property type="entry name" value="PRK09437.1"/>
    <property type="match status" value="1"/>
</dbReference>
<evidence type="ECO:0000256" key="6">
    <source>
        <dbReference type="ARBA" id="ARBA00023002"/>
    </source>
</evidence>
<sequence length="162" mass="18425">MPQLQPGQPVPDFNLTAGSGESVTLSQFRGKYVVLYFYPKDMTPTCTEESCQFRDYNGQFESLNTEVIGISPDDLKSHEKFAAKYELPFPLLSDPDHEVCELFGVWQLKKMYGREYMGVVRSTFVIDPQGKLVREWRGVRIKGHVEQVLEAVKETQAGVETP</sequence>
<keyword evidence="5" id="KW-0049">Antioxidant</keyword>
<gene>
    <name evidence="15" type="ORF">ET33_00760</name>
</gene>
<keyword evidence="6" id="KW-0560">Oxidoreductase</keyword>
<dbReference type="InterPro" id="IPR050924">
    <property type="entry name" value="Peroxiredoxin_BCP/PrxQ"/>
</dbReference>
<dbReference type="AlphaFoldDB" id="A0A081PBA0"/>
<keyword evidence="7" id="KW-1015">Disulfide bond</keyword>
<keyword evidence="8" id="KW-0676">Redox-active center</keyword>
<dbReference type="eggNOG" id="COG1225">
    <property type="taxonomic scope" value="Bacteria"/>
</dbReference>
<feature type="active site" description="Cysteine sulfenic acid (-SOH) intermediate; for peroxidase activity" evidence="13">
    <location>
        <position position="46"/>
    </location>
</feature>
<evidence type="ECO:0000256" key="5">
    <source>
        <dbReference type="ARBA" id="ARBA00022862"/>
    </source>
</evidence>
<evidence type="ECO:0000313" key="16">
    <source>
        <dbReference type="Proteomes" id="UP000028123"/>
    </source>
</evidence>
<dbReference type="EMBL" id="JNVM01000001">
    <property type="protein sequence ID" value="KEQ27973.1"/>
    <property type="molecule type" value="Genomic_DNA"/>
</dbReference>
<keyword evidence="4" id="KW-0575">Peroxidase</keyword>
<dbReference type="CDD" id="cd03017">
    <property type="entry name" value="PRX_BCP"/>
    <property type="match status" value="1"/>
</dbReference>
<proteinExistence type="inferred from homology"/>
<evidence type="ECO:0000256" key="4">
    <source>
        <dbReference type="ARBA" id="ARBA00022559"/>
    </source>
</evidence>
<name>A0A081PBA0_9BACL</name>
<accession>A0A081PBA0</accession>
<protein>
    <recommendedName>
        <fullName evidence="3">thioredoxin-dependent peroxiredoxin</fullName>
        <ecNumber evidence="3">1.11.1.24</ecNumber>
    </recommendedName>
    <alternativeName>
        <fullName evidence="11">Bacterioferritin comigratory protein</fullName>
    </alternativeName>
    <alternativeName>
        <fullName evidence="9">Thioredoxin peroxidase</fullName>
    </alternativeName>
</protein>
<dbReference type="PIRSF" id="PIRSF000239">
    <property type="entry name" value="AHPC"/>
    <property type="match status" value="1"/>
</dbReference>
<comment type="subunit">
    <text evidence="2">Monomer.</text>
</comment>
<dbReference type="OrthoDB" id="9812811at2"/>
<dbReference type="RefSeq" id="WP_036675190.1">
    <property type="nucleotide sequence ID" value="NZ_JNVM01000001.1"/>
</dbReference>
<comment type="catalytic activity">
    <reaction evidence="12">
        <text>a hydroperoxide + [thioredoxin]-dithiol = an alcohol + [thioredoxin]-disulfide + H2O</text>
        <dbReference type="Rhea" id="RHEA:62620"/>
        <dbReference type="Rhea" id="RHEA-COMP:10698"/>
        <dbReference type="Rhea" id="RHEA-COMP:10700"/>
        <dbReference type="ChEBI" id="CHEBI:15377"/>
        <dbReference type="ChEBI" id="CHEBI:29950"/>
        <dbReference type="ChEBI" id="CHEBI:30879"/>
        <dbReference type="ChEBI" id="CHEBI:35924"/>
        <dbReference type="ChEBI" id="CHEBI:50058"/>
        <dbReference type="EC" id="1.11.1.24"/>
    </reaction>
</comment>
<comment type="caution">
    <text evidence="15">The sequence shown here is derived from an EMBL/GenBank/DDBJ whole genome shotgun (WGS) entry which is preliminary data.</text>
</comment>
<evidence type="ECO:0000256" key="11">
    <source>
        <dbReference type="ARBA" id="ARBA00041373"/>
    </source>
</evidence>
<dbReference type="SUPFAM" id="SSF52833">
    <property type="entry name" value="Thioredoxin-like"/>
    <property type="match status" value="1"/>
</dbReference>
<organism evidence="15 16">
    <name type="scientific">Paenibacillus tyrfis</name>
    <dbReference type="NCBI Taxonomy" id="1501230"/>
    <lineage>
        <taxon>Bacteria</taxon>
        <taxon>Bacillati</taxon>
        <taxon>Bacillota</taxon>
        <taxon>Bacilli</taxon>
        <taxon>Bacillales</taxon>
        <taxon>Paenibacillaceae</taxon>
        <taxon>Paenibacillus</taxon>
    </lineage>
</organism>
<evidence type="ECO:0000256" key="9">
    <source>
        <dbReference type="ARBA" id="ARBA00032824"/>
    </source>
</evidence>
<comment type="similarity">
    <text evidence="10">Belongs to the peroxiredoxin family. BCP/PrxQ subfamily.</text>
</comment>
<dbReference type="InterPro" id="IPR036249">
    <property type="entry name" value="Thioredoxin-like_sf"/>
</dbReference>
<evidence type="ECO:0000256" key="12">
    <source>
        <dbReference type="ARBA" id="ARBA00049091"/>
    </source>
</evidence>
<dbReference type="PANTHER" id="PTHR42801">
    <property type="entry name" value="THIOREDOXIN-DEPENDENT PEROXIDE REDUCTASE"/>
    <property type="match status" value="1"/>
</dbReference>
<dbReference type="GO" id="GO:0034599">
    <property type="term" value="P:cellular response to oxidative stress"/>
    <property type="evidence" value="ECO:0007669"/>
    <property type="project" value="TreeGrafter"/>
</dbReference>
<evidence type="ECO:0000256" key="8">
    <source>
        <dbReference type="ARBA" id="ARBA00023284"/>
    </source>
</evidence>
<reference evidence="15 16" key="1">
    <citation type="submission" date="2014-06" db="EMBL/GenBank/DDBJ databases">
        <title>Draft genome sequence of Paenibacillus sp. MSt1.</title>
        <authorList>
            <person name="Aw Y.K."/>
            <person name="Ong K.S."/>
            <person name="Gan H.M."/>
            <person name="Lee S.M."/>
        </authorList>
    </citation>
    <scope>NUCLEOTIDE SEQUENCE [LARGE SCALE GENOMIC DNA]</scope>
    <source>
        <strain evidence="15 16">MSt1</strain>
    </source>
</reference>
<evidence type="ECO:0000259" key="14">
    <source>
        <dbReference type="PROSITE" id="PS51352"/>
    </source>
</evidence>
<dbReference type="Proteomes" id="UP000028123">
    <property type="component" value="Unassembled WGS sequence"/>
</dbReference>
<dbReference type="InterPro" id="IPR000866">
    <property type="entry name" value="AhpC/TSA"/>
</dbReference>
<dbReference type="GO" id="GO:0045454">
    <property type="term" value="P:cell redox homeostasis"/>
    <property type="evidence" value="ECO:0007669"/>
    <property type="project" value="TreeGrafter"/>
</dbReference>
<dbReference type="FunFam" id="3.40.30.10:FF:000007">
    <property type="entry name" value="Thioredoxin-dependent thiol peroxidase"/>
    <property type="match status" value="1"/>
</dbReference>
<dbReference type="GO" id="GO:0005737">
    <property type="term" value="C:cytoplasm"/>
    <property type="evidence" value="ECO:0007669"/>
    <property type="project" value="TreeGrafter"/>
</dbReference>
<evidence type="ECO:0000256" key="7">
    <source>
        <dbReference type="ARBA" id="ARBA00023157"/>
    </source>
</evidence>
<keyword evidence="16" id="KW-1185">Reference proteome</keyword>
<dbReference type="PROSITE" id="PS51352">
    <property type="entry name" value="THIOREDOXIN_2"/>
    <property type="match status" value="1"/>
</dbReference>
<dbReference type="PANTHER" id="PTHR42801:SF4">
    <property type="entry name" value="AHPC_TSA FAMILY PROTEIN"/>
    <property type="match status" value="1"/>
</dbReference>
<dbReference type="Gene3D" id="3.40.30.10">
    <property type="entry name" value="Glutaredoxin"/>
    <property type="match status" value="1"/>
</dbReference>
<evidence type="ECO:0000256" key="13">
    <source>
        <dbReference type="PIRSR" id="PIRSR000239-1"/>
    </source>
</evidence>
<dbReference type="Pfam" id="PF00578">
    <property type="entry name" value="AhpC-TSA"/>
    <property type="match status" value="1"/>
</dbReference>
<evidence type="ECO:0000313" key="15">
    <source>
        <dbReference type="EMBL" id="KEQ27973.1"/>
    </source>
</evidence>
<evidence type="ECO:0000256" key="1">
    <source>
        <dbReference type="ARBA" id="ARBA00003330"/>
    </source>
</evidence>
<dbReference type="EC" id="1.11.1.24" evidence="3"/>
<evidence type="ECO:0000256" key="3">
    <source>
        <dbReference type="ARBA" id="ARBA00013017"/>
    </source>
</evidence>
<dbReference type="InterPro" id="IPR013766">
    <property type="entry name" value="Thioredoxin_domain"/>
</dbReference>